<comment type="caution">
    <text evidence="2">The sequence shown here is derived from an EMBL/GenBank/DDBJ whole genome shotgun (WGS) entry which is preliminary data.</text>
</comment>
<sequence>MLASPTPRNVRLGRRGEGQAPGVRGRERQAQGEGSEVSDLLPPLSSPPLASLSVSPPPTPLSLTHAHRQPCLSACLPYPYLPHLTCLACLLPPAGLPVSYLLSGVKYGEAEADR</sequence>
<feature type="compositionally biased region" description="Low complexity" evidence="1">
    <location>
        <begin position="38"/>
        <end position="54"/>
    </location>
</feature>
<name>A0A5B7FUN6_PORTR</name>
<keyword evidence="3" id="KW-1185">Reference proteome</keyword>
<feature type="region of interest" description="Disordered" evidence="1">
    <location>
        <begin position="1"/>
        <end position="63"/>
    </location>
</feature>
<gene>
    <name evidence="2" type="ORF">E2C01_042911</name>
</gene>
<dbReference type="AlphaFoldDB" id="A0A5B7FUN6"/>
<dbReference type="EMBL" id="VSRR010008676">
    <property type="protein sequence ID" value="MPC49117.1"/>
    <property type="molecule type" value="Genomic_DNA"/>
</dbReference>
<dbReference type="Proteomes" id="UP000324222">
    <property type="component" value="Unassembled WGS sequence"/>
</dbReference>
<evidence type="ECO:0000313" key="2">
    <source>
        <dbReference type="EMBL" id="MPC49117.1"/>
    </source>
</evidence>
<evidence type="ECO:0000256" key="1">
    <source>
        <dbReference type="SAM" id="MobiDB-lite"/>
    </source>
</evidence>
<protein>
    <submittedName>
        <fullName evidence="2">Uncharacterized protein</fullName>
    </submittedName>
</protein>
<reference evidence="2 3" key="1">
    <citation type="submission" date="2019-05" db="EMBL/GenBank/DDBJ databases">
        <title>Another draft genome of Portunus trituberculatus and its Hox gene families provides insights of decapod evolution.</title>
        <authorList>
            <person name="Jeong J.-H."/>
            <person name="Song I."/>
            <person name="Kim S."/>
            <person name="Choi T."/>
            <person name="Kim D."/>
            <person name="Ryu S."/>
            <person name="Kim W."/>
        </authorList>
    </citation>
    <scope>NUCLEOTIDE SEQUENCE [LARGE SCALE GENOMIC DNA]</scope>
    <source>
        <tissue evidence="2">Muscle</tissue>
    </source>
</reference>
<evidence type="ECO:0000313" key="3">
    <source>
        <dbReference type="Proteomes" id="UP000324222"/>
    </source>
</evidence>
<organism evidence="2 3">
    <name type="scientific">Portunus trituberculatus</name>
    <name type="common">Swimming crab</name>
    <name type="synonym">Neptunus trituberculatus</name>
    <dbReference type="NCBI Taxonomy" id="210409"/>
    <lineage>
        <taxon>Eukaryota</taxon>
        <taxon>Metazoa</taxon>
        <taxon>Ecdysozoa</taxon>
        <taxon>Arthropoda</taxon>
        <taxon>Crustacea</taxon>
        <taxon>Multicrustacea</taxon>
        <taxon>Malacostraca</taxon>
        <taxon>Eumalacostraca</taxon>
        <taxon>Eucarida</taxon>
        <taxon>Decapoda</taxon>
        <taxon>Pleocyemata</taxon>
        <taxon>Brachyura</taxon>
        <taxon>Eubrachyura</taxon>
        <taxon>Portunoidea</taxon>
        <taxon>Portunidae</taxon>
        <taxon>Portuninae</taxon>
        <taxon>Portunus</taxon>
    </lineage>
</organism>
<proteinExistence type="predicted"/>
<accession>A0A5B7FUN6</accession>